<sequence length="116" mass="12552">MAMRGSCQCGAVAYSLDDRPTQAIECNCSICRRKAHLLAFVSPDKFTLETPRSALSVYTFGRHVIRHQFCSTCGCAPFAEGVGPDGKAMVAVNLRCAEDFDLSTVKVLPYDGASKL</sequence>
<dbReference type="InterPro" id="IPR052355">
    <property type="entry name" value="CENP-V-like"/>
</dbReference>
<organism evidence="5 6">
    <name type="scientific">Stella humosa</name>
    <dbReference type="NCBI Taxonomy" id="94"/>
    <lineage>
        <taxon>Bacteria</taxon>
        <taxon>Pseudomonadati</taxon>
        <taxon>Pseudomonadota</taxon>
        <taxon>Alphaproteobacteria</taxon>
        <taxon>Rhodospirillales</taxon>
        <taxon>Stellaceae</taxon>
        <taxon>Stella</taxon>
    </lineage>
</organism>
<keyword evidence="2" id="KW-0479">Metal-binding</keyword>
<dbReference type="EMBL" id="RJKX01000016">
    <property type="protein sequence ID" value="ROP83671.1"/>
    <property type="molecule type" value="Genomic_DNA"/>
</dbReference>
<evidence type="ECO:0000256" key="3">
    <source>
        <dbReference type="ARBA" id="ARBA00022833"/>
    </source>
</evidence>
<dbReference type="OrthoDB" id="9807246at2"/>
<gene>
    <name evidence="5" type="ORF">EDC65_4320</name>
</gene>
<name>A0A3N1KSW0_9PROT</name>
<evidence type="ECO:0000313" key="6">
    <source>
        <dbReference type="Proteomes" id="UP000278222"/>
    </source>
</evidence>
<accession>A0A3N1KSW0</accession>
<protein>
    <recommendedName>
        <fullName evidence="4">CENP-V/GFA domain-containing protein</fullName>
    </recommendedName>
</protein>
<comment type="similarity">
    <text evidence="1">Belongs to the Gfa family.</text>
</comment>
<feature type="domain" description="CENP-V/GFA" evidence="4">
    <location>
        <begin position="3"/>
        <end position="111"/>
    </location>
</feature>
<dbReference type="SUPFAM" id="SSF51316">
    <property type="entry name" value="Mss4-like"/>
    <property type="match status" value="1"/>
</dbReference>
<dbReference type="AlphaFoldDB" id="A0A3N1KSW0"/>
<evidence type="ECO:0000313" key="5">
    <source>
        <dbReference type="EMBL" id="ROP83671.1"/>
    </source>
</evidence>
<dbReference type="GO" id="GO:0046872">
    <property type="term" value="F:metal ion binding"/>
    <property type="evidence" value="ECO:0007669"/>
    <property type="project" value="UniProtKB-KW"/>
</dbReference>
<dbReference type="RefSeq" id="WP_123693428.1">
    <property type="nucleotide sequence ID" value="NZ_AP019700.1"/>
</dbReference>
<dbReference type="Proteomes" id="UP000278222">
    <property type="component" value="Unassembled WGS sequence"/>
</dbReference>
<keyword evidence="6" id="KW-1185">Reference proteome</keyword>
<reference evidence="5 6" key="1">
    <citation type="submission" date="2018-11" db="EMBL/GenBank/DDBJ databases">
        <title>Genomic Encyclopedia of Type Strains, Phase IV (KMG-IV): sequencing the most valuable type-strain genomes for metagenomic binning, comparative biology and taxonomic classification.</title>
        <authorList>
            <person name="Goeker M."/>
        </authorList>
    </citation>
    <scope>NUCLEOTIDE SEQUENCE [LARGE SCALE GENOMIC DNA]</scope>
    <source>
        <strain evidence="5 6">DSM 5900</strain>
    </source>
</reference>
<dbReference type="Pfam" id="PF04828">
    <property type="entry name" value="GFA"/>
    <property type="match status" value="1"/>
</dbReference>
<dbReference type="PROSITE" id="PS51891">
    <property type="entry name" value="CENP_V_GFA"/>
    <property type="match status" value="1"/>
</dbReference>
<dbReference type="InterPro" id="IPR006913">
    <property type="entry name" value="CENP-V/GFA"/>
</dbReference>
<dbReference type="Gene3D" id="2.170.150.70">
    <property type="match status" value="1"/>
</dbReference>
<dbReference type="PANTHER" id="PTHR28620">
    <property type="entry name" value="CENTROMERE PROTEIN V"/>
    <property type="match status" value="1"/>
</dbReference>
<proteinExistence type="inferred from homology"/>
<dbReference type="InterPro" id="IPR011057">
    <property type="entry name" value="Mss4-like_sf"/>
</dbReference>
<dbReference type="GO" id="GO:0016846">
    <property type="term" value="F:carbon-sulfur lyase activity"/>
    <property type="evidence" value="ECO:0007669"/>
    <property type="project" value="InterPro"/>
</dbReference>
<comment type="caution">
    <text evidence="5">The sequence shown here is derived from an EMBL/GenBank/DDBJ whole genome shotgun (WGS) entry which is preliminary data.</text>
</comment>
<keyword evidence="3" id="KW-0862">Zinc</keyword>
<evidence type="ECO:0000259" key="4">
    <source>
        <dbReference type="PROSITE" id="PS51891"/>
    </source>
</evidence>
<evidence type="ECO:0000256" key="1">
    <source>
        <dbReference type="ARBA" id="ARBA00005495"/>
    </source>
</evidence>
<dbReference type="PANTHER" id="PTHR28620:SF1">
    <property type="entry name" value="CENP-V_GFA DOMAIN-CONTAINING PROTEIN"/>
    <property type="match status" value="1"/>
</dbReference>
<evidence type="ECO:0000256" key="2">
    <source>
        <dbReference type="ARBA" id="ARBA00022723"/>
    </source>
</evidence>